<dbReference type="Pfam" id="PF07885">
    <property type="entry name" value="Ion_trans_2"/>
    <property type="match status" value="1"/>
</dbReference>
<feature type="transmembrane region" description="Helical" evidence="2">
    <location>
        <begin position="82"/>
        <end position="105"/>
    </location>
</feature>
<dbReference type="GO" id="GO:0005886">
    <property type="term" value="C:plasma membrane"/>
    <property type="evidence" value="ECO:0007669"/>
    <property type="project" value="UniProtKB-SubCell"/>
</dbReference>
<dbReference type="InterPro" id="IPR036291">
    <property type="entry name" value="NAD(P)-bd_dom_sf"/>
</dbReference>
<feature type="transmembrane region" description="Helical" evidence="2">
    <location>
        <begin position="20"/>
        <end position="40"/>
    </location>
</feature>
<keyword evidence="2" id="KW-0472">Membrane</keyword>
<dbReference type="GO" id="GO:0034220">
    <property type="term" value="P:monoatomic ion transmembrane transport"/>
    <property type="evidence" value="ECO:0007669"/>
    <property type="project" value="UniProtKB-KW"/>
</dbReference>
<keyword evidence="2" id="KW-1133">Transmembrane helix</keyword>
<dbReference type="EMBL" id="CP035807">
    <property type="protein sequence ID" value="QEN04846.1"/>
    <property type="molecule type" value="Genomic_DNA"/>
</dbReference>
<feature type="transmembrane region" description="Helical" evidence="2">
    <location>
        <begin position="52"/>
        <end position="70"/>
    </location>
</feature>
<dbReference type="PANTHER" id="PTHR43833:SF9">
    <property type="entry name" value="POTASSIUM CHANNEL PROTEIN YUGO-RELATED"/>
    <property type="match status" value="1"/>
</dbReference>
<evidence type="ECO:0000256" key="1">
    <source>
        <dbReference type="ARBA" id="ARBA00004651"/>
    </source>
</evidence>
<keyword evidence="4" id="KW-0813">Transport</keyword>
<evidence type="ECO:0000313" key="4">
    <source>
        <dbReference type="EMBL" id="QEN04846.1"/>
    </source>
</evidence>
<dbReference type="Gene3D" id="3.40.50.720">
    <property type="entry name" value="NAD(P)-binding Rossmann-like Domain"/>
    <property type="match status" value="1"/>
</dbReference>
<dbReference type="RefSeq" id="WP_149568086.1">
    <property type="nucleotide sequence ID" value="NZ_CP035807.1"/>
</dbReference>
<dbReference type="GO" id="GO:0006813">
    <property type="term" value="P:potassium ion transport"/>
    <property type="evidence" value="ECO:0007669"/>
    <property type="project" value="InterPro"/>
</dbReference>
<dbReference type="PROSITE" id="PS51201">
    <property type="entry name" value="RCK_N"/>
    <property type="match status" value="1"/>
</dbReference>
<evidence type="ECO:0000313" key="5">
    <source>
        <dbReference type="Proteomes" id="UP000323824"/>
    </source>
</evidence>
<dbReference type="PANTHER" id="PTHR43833">
    <property type="entry name" value="POTASSIUM CHANNEL PROTEIN 2-RELATED-RELATED"/>
    <property type="match status" value="1"/>
</dbReference>
<dbReference type="KEGG" id="sper:EW093_09060"/>
<dbReference type="Gene3D" id="1.10.287.70">
    <property type="match status" value="1"/>
</dbReference>
<dbReference type="SUPFAM" id="SSF51735">
    <property type="entry name" value="NAD(P)-binding Rossmann-fold domains"/>
    <property type="match status" value="1"/>
</dbReference>
<keyword evidence="2" id="KW-0812">Transmembrane</keyword>
<organism evidence="4 5">
    <name type="scientific">Thiospirochaeta perfilievii</name>
    <dbReference type="NCBI Taxonomy" id="252967"/>
    <lineage>
        <taxon>Bacteria</taxon>
        <taxon>Pseudomonadati</taxon>
        <taxon>Spirochaetota</taxon>
        <taxon>Spirochaetia</taxon>
        <taxon>Spirochaetales</taxon>
        <taxon>Spirochaetaceae</taxon>
        <taxon>Thiospirochaeta</taxon>
    </lineage>
</organism>
<dbReference type="Pfam" id="PF22614">
    <property type="entry name" value="Slo-like_RCK"/>
    <property type="match status" value="1"/>
</dbReference>
<feature type="domain" description="RCK N-terminal" evidence="3">
    <location>
        <begin position="122"/>
        <end position="258"/>
    </location>
</feature>
<accession>A0A5C1QDX0</accession>
<dbReference type="SUPFAM" id="SSF81324">
    <property type="entry name" value="Voltage-gated potassium channels"/>
    <property type="match status" value="1"/>
</dbReference>
<keyword evidence="4" id="KW-0407">Ion channel</keyword>
<comment type="subcellular location">
    <subcellularLocation>
        <location evidence="1">Cell membrane</location>
        <topology evidence="1">Multi-pass membrane protein</topology>
    </subcellularLocation>
</comment>
<dbReference type="AlphaFoldDB" id="A0A5C1QDX0"/>
<sequence>MDSKNIIKKIHSIFKRSSFLFPLLMVTVIIWIFGFVLFFLENSYGNPAFTSLFDGIWAAIITLSSTGYGLKVAESFPGRIFTFVIIFFGIGLVSYLSGVFASLFVDRNSKARRGLMDFPKLKNHLVICGWSKRMKEILSYVIEESTDISSNDIILLNNADPEQIELLRETKLLEDIKFVRGDFFAPTHLLRANIKDARKVIVLADTLMNTSFSEIDSKTIMTVMTIKSISRDTYVCAELLDKKYEGNLKQASCDEILLSREMAKNIIANATMSQGMSHILNELLSGTESILKTMEIPGKFIGREYVEFLKDVGKTGLVVLGILENAVPVNIMKMEALREAQKTTDISRLVQNLQDVKGMSVNNPYFAPSKDYIIKNYSMAIVLERLNGNE</sequence>
<protein>
    <submittedName>
        <fullName evidence="4">Potassium channel protein</fullName>
    </submittedName>
</protein>
<keyword evidence="4" id="KW-0406">Ion transport</keyword>
<gene>
    <name evidence="4" type="ORF">EW093_09060</name>
</gene>
<evidence type="ECO:0000259" key="3">
    <source>
        <dbReference type="PROSITE" id="PS51201"/>
    </source>
</evidence>
<dbReference type="OrthoDB" id="9810759at2"/>
<reference evidence="4 5" key="2">
    <citation type="submission" date="2019-09" db="EMBL/GenBank/DDBJ databases">
        <title>Complete Genome Sequence and Methylome Analysis of free living Spirochaetas.</title>
        <authorList>
            <person name="Leshcheva N."/>
            <person name="Mikheeva N."/>
        </authorList>
    </citation>
    <scope>NUCLEOTIDE SEQUENCE [LARGE SCALE GENOMIC DNA]</scope>
    <source>
        <strain evidence="4 5">P</strain>
    </source>
</reference>
<dbReference type="InterPro" id="IPR003148">
    <property type="entry name" value="RCK_N"/>
</dbReference>
<name>A0A5C1QDX0_9SPIO</name>
<evidence type="ECO:0000256" key="2">
    <source>
        <dbReference type="SAM" id="Phobius"/>
    </source>
</evidence>
<proteinExistence type="predicted"/>
<dbReference type="InterPro" id="IPR013099">
    <property type="entry name" value="K_chnl_dom"/>
</dbReference>
<dbReference type="InterPro" id="IPR050721">
    <property type="entry name" value="Trk_Ktr_HKT_K-transport"/>
</dbReference>
<reference evidence="4 5" key="1">
    <citation type="submission" date="2019-02" db="EMBL/GenBank/DDBJ databases">
        <authorList>
            <person name="Fomenkov A."/>
            <person name="Dubinina G."/>
            <person name="Grabovich M."/>
            <person name="Vincze T."/>
            <person name="Roberts R.J."/>
        </authorList>
    </citation>
    <scope>NUCLEOTIDE SEQUENCE [LARGE SCALE GENOMIC DNA]</scope>
    <source>
        <strain evidence="4 5">P</strain>
    </source>
</reference>
<keyword evidence="5" id="KW-1185">Reference proteome</keyword>
<dbReference type="Proteomes" id="UP000323824">
    <property type="component" value="Chromosome"/>
</dbReference>